<gene>
    <name evidence="3" type="ORF">IXB50_01770</name>
</gene>
<feature type="transmembrane region" description="Helical" evidence="2">
    <location>
        <begin position="34"/>
        <end position="54"/>
    </location>
</feature>
<accession>A0A947DCV2</accession>
<evidence type="ECO:0000256" key="1">
    <source>
        <dbReference type="SAM" id="MobiDB-lite"/>
    </source>
</evidence>
<dbReference type="AlphaFoldDB" id="A0A947DCV2"/>
<dbReference type="EMBL" id="JADOES010000003">
    <property type="protein sequence ID" value="MBT9314149.1"/>
    <property type="molecule type" value="Genomic_DNA"/>
</dbReference>
<evidence type="ECO:0000256" key="2">
    <source>
        <dbReference type="SAM" id="Phobius"/>
    </source>
</evidence>
<reference evidence="3" key="2">
    <citation type="journal article" date="2021" name="Mar. Drugs">
        <title>Genome Reduction and Secondary Metabolism of the Marine Sponge-Associated Cyanobacterium Leptothoe.</title>
        <authorList>
            <person name="Konstantinou D."/>
            <person name="Popin R.V."/>
            <person name="Fewer D.P."/>
            <person name="Sivonen K."/>
            <person name="Gkelis S."/>
        </authorList>
    </citation>
    <scope>NUCLEOTIDE SEQUENCE</scope>
    <source>
        <strain evidence="3">TAU-MAC 1115</strain>
    </source>
</reference>
<proteinExistence type="predicted"/>
<dbReference type="RefSeq" id="WP_215607226.1">
    <property type="nucleotide sequence ID" value="NZ_JADOES010000003.1"/>
</dbReference>
<protein>
    <submittedName>
        <fullName evidence="3">Uncharacterized protein</fullName>
    </submittedName>
</protein>
<keyword evidence="2" id="KW-1133">Transmembrane helix</keyword>
<sequence>MNGKQLKPRQPTGQKSPMQKSPVKTQYTDNRRYAIGKGIGLCFVAFMLIFFASNNSGRLIGSSEPIIDSHPGQFATYFFAGFAGICGLDLIRRS</sequence>
<keyword evidence="4" id="KW-1185">Reference proteome</keyword>
<reference evidence="3" key="1">
    <citation type="submission" date="2020-11" db="EMBL/GenBank/DDBJ databases">
        <authorList>
            <person name="Konstantinou D."/>
            <person name="Gkelis S."/>
            <person name="Popin R."/>
            <person name="Fewer D."/>
            <person name="Sivonen K."/>
        </authorList>
    </citation>
    <scope>NUCLEOTIDE SEQUENCE</scope>
    <source>
        <strain evidence="3">TAU-MAC 1115</strain>
    </source>
</reference>
<keyword evidence="2" id="KW-0812">Transmembrane</keyword>
<name>A0A947DCV2_9CYAN</name>
<dbReference type="Proteomes" id="UP000717364">
    <property type="component" value="Unassembled WGS sequence"/>
</dbReference>
<feature type="transmembrane region" description="Helical" evidence="2">
    <location>
        <begin position="74"/>
        <end position="91"/>
    </location>
</feature>
<evidence type="ECO:0000313" key="4">
    <source>
        <dbReference type="Proteomes" id="UP000717364"/>
    </source>
</evidence>
<feature type="compositionally biased region" description="Polar residues" evidence="1">
    <location>
        <begin position="11"/>
        <end position="26"/>
    </location>
</feature>
<keyword evidence="2" id="KW-0472">Membrane</keyword>
<organism evidence="3 4">
    <name type="scientific">Leptothoe spongobia TAU-MAC 1115</name>
    <dbReference type="NCBI Taxonomy" id="1967444"/>
    <lineage>
        <taxon>Bacteria</taxon>
        <taxon>Bacillati</taxon>
        <taxon>Cyanobacteriota</taxon>
        <taxon>Cyanophyceae</taxon>
        <taxon>Nodosilineales</taxon>
        <taxon>Cymatolegaceae</taxon>
        <taxon>Leptothoe</taxon>
        <taxon>Leptothoe spongobia</taxon>
    </lineage>
</organism>
<evidence type="ECO:0000313" key="3">
    <source>
        <dbReference type="EMBL" id="MBT9314149.1"/>
    </source>
</evidence>
<comment type="caution">
    <text evidence="3">The sequence shown here is derived from an EMBL/GenBank/DDBJ whole genome shotgun (WGS) entry which is preliminary data.</text>
</comment>
<feature type="region of interest" description="Disordered" evidence="1">
    <location>
        <begin position="1"/>
        <end position="26"/>
    </location>
</feature>